<name>A0ABT0RDR6_9SPHN</name>
<organism evidence="4 5">
    <name type="scientific">Sphingomonas anseongensis</name>
    <dbReference type="NCBI Taxonomy" id="2908207"/>
    <lineage>
        <taxon>Bacteria</taxon>
        <taxon>Pseudomonadati</taxon>
        <taxon>Pseudomonadota</taxon>
        <taxon>Alphaproteobacteria</taxon>
        <taxon>Sphingomonadales</taxon>
        <taxon>Sphingomonadaceae</taxon>
        <taxon>Sphingomonas</taxon>
    </lineage>
</organism>
<proteinExistence type="predicted"/>
<evidence type="ECO:0000313" key="5">
    <source>
        <dbReference type="Proteomes" id="UP001165343"/>
    </source>
</evidence>
<dbReference type="InterPro" id="IPR011250">
    <property type="entry name" value="OMP/PagP_B-barrel"/>
</dbReference>
<gene>
    <name evidence="4" type="ORF">LZ519_03500</name>
</gene>
<evidence type="ECO:0000256" key="1">
    <source>
        <dbReference type="ARBA" id="ARBA00022729"/>
    </source>
</evidence>
<dbReference type="RefSeq" id="WP_249867340.1">
    <property type="nucleotide sequence ID" value="NZ_JAMGBC010000001.1"/>
</dbReference>
<feature type="chain" id="PRO_5046427864" evidence="2">
    <location>
        <begin position="21"/>
        <end position="289"/>
    </location>
</feature>
<feature type="signal peptide" evidence="2">
    <location>
        <begin position="1"/>
        <end position="20"/>
    </location>
</feature>
<dbReference type="SUPFAM" id="SSF56925">
    <property type="entry name" value="OMPA-like"/>
    <property type="match status" value="1"/>
</dbReference>
<evidence type="ECO:0000313" key="4">
    <source>
        <dbReference type="EMBL" id="MCL6678383.1"/>
    </source>
</evidence>
<dbReference type="EMBL" id="JAMGBC010000001">
    <property type="protein sequence ID" value="MCL6678383.1"/>
    <property type="molecule type" value="Genomic_DNA"/>
</dbReference>
<keyword evidence="1 2" id="KW-0732">Signal</keyword>
<protein>
    <submittedName>
        <fullName evidence="4">Outer membrane beta-barrel protein</fullName>
    </submittedName>
</protein>
<feature type="domain" description="Outer membrane protein beta-barrel" evidence="3">
    <location>
        <begin position="7"/>
        <end position="214"/>
    </location>
</feature>
<dbReference type="InterPro" id="IPR027385">
    <property type="entry name" value="Beta-barrel_OMP"/>
</dbReference>
<dbReference type="Pfam" id="PF13505">
    <property type="entry name" value="OMP_b-brl"/>
    <property type="match status" value="1"/>
</dbReference>
<dbReference type="Proteomes" id="UP001165343">
    <property type="component" value="Unassembled WGS sequence"/>
</dbReference>
<evidence type="ECO:0000256" key="2">
    <source>
        <dbReference type="SAM" id="SignalP"/>
    </source>
</evidence>
<reference evidence="4" key="1">
    <citation type="submission" date="2022-05" db="EMBL/GenBank/DDBJ databases">
        <authorList>
            <person name="Jo J.-H."/>
            <person name="Im W.-T."/>
        </authorList>
    </citation>
    <scope>NUCLEOTIDE SEQUENCE</scope>
    <source>
        <strain evidence="4">RG327</strain>
    </source>
</reference>
<comment type="caution">
    <text evidence="4">The sequence shown here is derived from an EMBL/GenBank/DDBJ whole genome shotgun (WGS) entry which is preliminary data.</text>
</comment>
<accession>A0ABT0RDR6</accession>
<sequence length="289" mass="30244">MRKYLLVAVAAAAIATPALAQSSGPYVGLEGGVLFPKSTNVDATVDFTDPALPTTTFNNVFSVKHKTGFDVDAIAGYDFGMFRLEGELGYKRAKNDSLRLSPGFVAAYEDATGVTLANTDFDLNNHTTVVSAMVNGLLDFNIGGVGIYGGGGFGRARVKMLGDRDSAWAYQAIAGVRMPVTANVDLGLKYRYFRTGKLDFNDNATLTDAGVAFNSSDRFSSHSLLASVIYNFGAPAMLPPAPPPVAVSAPPPVAPATQTCADGTVILATDMCPLPPPPPPPPPPTPERG</sequence>
<keyword evidence="5" id="KW-1185">Reference proteome</keyword>
<dbReference type="Gene3D" id="2.40.160.20">
    <property type="match status" value="1"/>
</dbReference>
<evidence type="ECO:0000259" key="3">
    <source>
        <dbReference type="Pfam" id="PF13505"/>
    </source>
</evidence>